<dbReference type="InterPro" id="IPR045734">
    <property type="entry name" value="Snx8_BAR_dom"/>
</dbReference>
<protein>
    <recommendedName>
        <fullName evidence="5">Sorting nexin MVP1</fullName>
    </recommendedName>
</protein>
<dbReference type="EMBL" id="DF843379">
    <property type="protein sequence ID" value="GAT47341.1"/>
    <property type="molecule type" value="Genomic_DNA"/>
</dbReference>
<evidence type="ECO:0000313" key="11">
    <source>
        <dbReference type="EMBL" id="GAT47341.1"/>
    </source>
</evidence>
<evidence type="ECO:0000256" key="8">
    <source>
        <dbReference type="ARBA" id="ARBA00022927"/>
    </source>
</evidence>
<evidence type="ECO:0000256" key="7">
    <source>
        <dbReference type="ARBA" id="ARBA00022490"/>
    </source>
</evidence>
<reference evidence="11" key="1">
    <citation type="submission" date="2014-09" db="EMBL/GenBank/DDBJ databases">
        <title>Genome sequence of the luminous mushroom Mycena chlorophos for searching fungal bioluminescence genes.</title>
        <authorList>
            <person name="Tanaka Y."/>
            <person name="Kasuga D."/>
            <person name="Oba Y."/>
            <person name="Hase S."/>
            <person name="Sato K."/>
            <person name="Oba Y."/>
            <person name="Sakakibara Y."/>
        </authorList>
    </citation>
    <scope>NUCLEOTIDE SEQUENCE</scope>
</reference>
<dbReference type="SUPFAM" id="SSF64268">
    <property type="entry name" value="PX domain"/>
    <property type="match status" value="1"/>
</dbReference>
<gene>
    <name evidence="11" type="ORF">MCHLO_04803</name>
</gene>
<dbReference type="Pfam" id="PF19566">
    <property type="entry name" value="Snx8_BAR_dom"/>
    <property type="match status" value="1"/>
</dbReference>
<keyword evidence="6" id="KW-0813">Transport</keyword>
<sequence>MFNAPRAQPRYTTSNGGFGGSFVDENPLSVSVYDALDPWSNSPSPSATPAPGAANNSLFSSIIADATVPPIYSQSFQMVDSLNSGEVSVSSLSRVLQTSNLPAGTIDKIVNLVSSKPRVSKLEFFVALALVALAQEGKDVSIEQVAALSSQNTLPEPTLDLGSLPPSTSTFAPINYRQNTAPMAAPIPAYDPWNTNSRGPNNAFDAPPAPAPLPSSLSGTGLPPYWWKKQEAVKVALLGPQGFILNRYMTYEITSSRGTPVTRRYSEFVFVWECLLRRYPFRLFPALPPKRIGGDEVFLEQRRRGLARSLSFLLNHPVIKEDALLAAFLTEPSFEIWRKQTAINLDEESVSKRVDRNEEMTIPSDLEEKLVILRRRINPLIEQWQRICILAERIIKRREAAASDMARLTNTLRAVVEVNEQCWRGDDCELSSGVRGGLQQVAAHAQRHSELSELRTRALYDTTLEQIKGQRDLYIAVKDLLIRHDRLSIDQVERLKQRVETTSLKMEGVKVAQKDGWQEEVEKQIASIERDKATIAAQLSRRVFIRACMWHELRVVLHNRENALVSQMIQLFAREEEAFSQNVAQTWTSLNDAVEGLPFE</sequence>
<evidence type="ECO:0000256" key="6">
    <source>
        <dbReference type="ARBA" id="ARBA00022448"/>
    </source>
</evidence>
<keyword evidence="8" id="KW-0653">Protein transport</keyword>
<comment type="subcellular location">
    <subcellularLocation>
        <location evidence="3">Cytoplasm</location>
    </subcellularLocation>
    <subcellularLocation>
        <location evidence="2">Membrane</location>
        <topology evidence="2">Peripheral membrane protein</topology>
        <orientation evidence="2">Cytoplasmic side</orientation>
    </subcellularLocation>
</comment>
<dbReference type="PANTHER" id="PTHR47554:SF1">
    <property type="entry name" value="SORTING NEXIN MVP1"/>
    <property type="match status" value="1"/>
</dbReference>
<evidence type="ECO:0000313" key="12">
    <source>
        <dbReference type="Proteomes" id="UP000815677"/>
    </source>
</evidence>
<dbReference type="InterPro" id="IPR011992">
    <property type="entry name" value="EF-hand-dom_pair"/>
</dbReference>
<evidence type="ECO:0000256" key="9">
    <source>
        <dbReference type="ARBA" id="ARBA00023136"/>
    </source>
</evidence>
<keyword evidence="9" id="KW-0472">Membrane</keyword>
<keyword evidence="7" id="KW-0963">Cytoplasm</keyword>
<dbReference type="Gene3D" id="1.10.238.10">
    <property type="entry name" value="EF-hand"/>
    <property type="match status" value="1"/>
</dbReference>
<proteinExistence type="inferred from homology"/>
<organism evidence="11 12">
    <name type="scientific">Mycena chlorophos</name>
    <name type="common">Agaric fungus</name>
    <name type="synonym">Agaricus chlorophos</name>
    <dbReference type="NCBI Taxonomy" id="658473"/>
    <lineage>
        <taxon>Eukaryota</taxon>
        <taxon>Fungi</taxon>
        <taxon>Dikarya</taxon>
        <taxon>Basidiomycota</taxon>
        <taxon>Agaricomycotina</taxon>
        <taxon>Agaricomycetes</taxon>
        <taxon>Agaricomycetidae</taxon>
        <taxon>Agaricales</taxon>
        <taxon>Marasmiineae</taxon>
        <taxon>Mycenaceae</taxon>
        <taxon>Mycena</taxon>
    </lineage>
</organism>
<dbReference type="PROSITE" id="PS50195">
    <property type="entry name" value="PX"/>
    <property type="match status" value="1"/>
</dbReference>
<keyword evidence="12" id="KW-1185">Reference proteome</keyword>
<evidence type="ECO:0000256" key="1">
    <source>
        <dbReference type="ARBA" id="ARBA00002474"/>
    </source>
</evidence>
<dbReference type="CDD" id="cd07597">
    <property type="entry name" value="BAR_SNX8"/>
    <property type="match status" value="1"/>
</dbReference>
<evidence type="ECO:0000259" key="10">
    <source>
        <dbReference type="PROSITE" id="PS50195"/>
    </source>
</evidence>
<evidence type="ECO:0000256" key="3">
    <source>
        <dbReference type="ARBA" id="ARBA00004496"/>
    </source>
</evidence>
<dbReference type="InterPro" id="IPR028662">
    <property type="entry name" value="SNX8/Mvp1"/>
</dbReference>
<dbReference type="SMART" id="SM00027">
    <property type="entry name" value="EH"/>
    <property type="match status" value="1"/>
</dbReference>
<dbReference type="InterPro" id="IPR036871">
    <property type="entry name" value="PX_dom_sf"/>
</dbReference>
<dbReference type="PANTHER" id="PTHR47554">
    <property type="entry name" value="SORTING NEXIN MVP1"/>
    <property type="match status" value="1"/>
</dbReference>
<dbReference type="InterPro" id="IPR001683">
    <property type="entry name" value="PX_dom"/>
</dbReference>
<accession>A0ABQ0L8C4</accession>
<dbReference type="InterPro" id="IPR027267">
    <property type="entry name" value="AH/BAR_dom_sf"/>
</dbReference>
<evidence type="ECO:0000256" key="5">
    <source>
        <dbReference type="ARBA" id="ARBA00014268"/>
    </source>
</evidence>
<feature type="domain" description="PX" evidence="10">
    <location>
        <begin position="229"/>
        <end position="335"/>
    </location>
</feature>
<dbReference type="SUPFAM" id="SSF47473">
    <property type="entry name" value="EF-hand"/>
    <property type="match status" value="1"/>
</dbReference>
<dbReference type="SMART" id="SM00312">
    <property type="entry name" value="PX"/>
    <property type="match status" value="1"/>
</dbReference>
<name>A0ABQ0L8C4_MYCCL</name>
<dbReference type="Gene3D" id="3.30.1520.10">
    <property type="entry name" value="Phox-like domain"/>
    <property type="match status" value="1"/>
</dbReference>
<evidence type="ECO:0000256" key="2">
    <source>
        <dbReference type="ARBA" id="ARBA00004287"/>
    </source>
</evidence>
<dbReference type="Proteomes" id="UP000815677">
    <property type="component" value="Unassembled WGS sequence"/>
</dbReference>
<dbReference type="Gene3D" id="1.20.1270.60">
    <property type="entry name" value="Arfaptin homology (AH) domain/BAR domain"/>
    <property type="match status" value="1"/>
</dbReference>
<comment type="similarity">
    <text evidence="4">Belongs to the sorting nexin family.</text>
</comment>
<comment type="function">
    <text evidence="1">Required for vacuolar protein sorting.</text>
</comment>
<evidence type="ECO:0000256" key="4">
    <source>
        <dbReference type="ARBA" id="ARBA00010883"/>
    </source>
</evidence>
<dbReference type="InterPro" id="IPR000261">
    <property type="entry name" value="EH_dom"/>
</dbReference>
<dbReference type="Pfam" id="PF00787">
    <property type="entry name" value="PX"/>
    <property type="match status" value="1"/>
</dbReference>